<gene>
    <name evidence="1" type="ORF">PXEA_LOCUS37526</name>
</gene>
<keyword evidence="2" id="KW-1185">Reference proteome</keyword>
<protein>
    <submittedName>
        <fullName evidence="1">Uncharacterized protein</fullName>
    </submittedName>
</protein>
<feature type="non-terminal residue" evidence="1">
    <location>
        <position position="129"/>
    </location>
</feature>
<organism evidence="1 2">
    <name type="scientific">Protopolystoma xenopodis</name>
    <dbReference type="NCBI Taxonomy" id="117903"/>
    <lineage>
        <taxon>Eukaryota</taxon>
        <taxon>Metazoa</taxon>
        <taxon>Spiralia</taxon>
        <taxon>Lophotrochozoa</taxon>
        <taxon>Platyhelminthes</taxon>
        <taxon>Monogenea</taxon>
        <taxon>Polyopisthocotylea</taxon>
        <taxon>Polystomatidea</taxon>
        <taxon>Polystomatidae</taxon>
        <taxon>Protopolystoma</taxon>
    </lineage>
</organism>
<proteinExistence type="predicted"/>
<reference evidence="1" key="1">
    <citation type="submission" date="2018-11" db="EMBL/GenBank/DDBJ databases">
        <authorList>
            <consortium name="Pathogen Informatics"/>
        </authorList>
    </citation>
    <scope>NUCLEOTIDE SEQUENCE</scope>
</reference>
<dbReference type="Proteomes" id="UP000784294">
    <property type="component" value="Unassembled WGS sequence"/>
</dbReference>
<accession>A0A448XSU1</accession>
<dbReference type="AlphaFoldDB" id="A0A448XSU1"/>
<name>A0A448XSU1_9PLAT</name>
<evidence type="ECO:0000313" key="2">
    <source>
        <dbReference type="Proteomes" id="UP000784294"/>
    </source>
</evidence>
<sequence>MRAGRSGVSVCRRVGRKVHVPVHSQCTLAECAGAARRIRPDRMDQSEDSAGRRLLGLVCNMAPVRLLFRGRVASSLALSPPTTPREPTLRAGPTALDPVDGSLIHSFNHSLARSLVCHLPPAHSALRIA</sequence>
<evidence type="ECO:0000313" key="1">
    <source>
        <dbReference type="EMBL" id="VEL44086.1"/>
    </source>
</evidence>
<dbReference type="EMBL" id="CAAALY010289250">
    <property type="protein sequence ID" value="VEL44086.1"/>
    <property type="molecule type" value="Genomic_DNA"/>
</dbReference>
<comment type="caution">
    <text evidence="1">The sequence shown here is derived from an EMBL/GenBank/DDBJ whole genome shotgun (WGS) entry which is preliminary data.</text>
</comment>